<dbReference type="EMBL" id="JANBVO010000041">
    <property type="protein sequence ID" value="KAJ9134754.1"/>
    <property type="molecule type" value="Genomic_DNA"/>
</dbReference>
<feature type="compositionally biased region" description="Polar residues" evidence="3">
    <location>
        <begin position="1"/>
        <end position="10"/>
    </location>
</feature>
<dbReference type="InterPro" id="IPR050374">
    <property type="entry name" value="RRT5_SRSF_SR"/>
</dbReference>
<evidence type="ECO:0000313" key="6">
    <source>
        <dbReference type="Proteomes" id="UP001174694"/>
    </source>
</evidence>
<dbReference type="InterPro" id="IPR000504">
    <property type="entry name" value="RRM_dom"/>
</dbReference>
<feature type="domain" description="RRM" evidence="4">
    <location>
        <begin position="390"/>
        <end position="467"/>
    </location>
</feature>
<accession>A0AA38RBG4</accession>
<dbReference type="GO" id="GO:1990904">
    <property type="term" value="C:ribonucleoprotein complex"/>
    <property type="evidence" value="ECO:0007669"/>
    <property type="project" value="TreeGrafter"/>
</dbReference>
<dbReference type="FunFam" id="3.30.70.330:FF:000145">
    <property type="entry name" value="Putative RNP domain-containing protein"/>
    <property type="match status" value="1"/>
</dbReference>
<dbReference type="Proteomes" id="UP001174694">
    <property type="component" value="Unassembled WGS sequence"/>
</dbReference>
<dbReference type="SUPFAM" id="SSF54928">
    <property type="entry name" value="RNA-binding domain, RBD"/>
    <property type="match status" value="3"/>
</dbReference>
<feature type="domain" description="RRM" evidence="4">
    <location>
        <begin position="226"/>
        <end position="306"/>
    </location>
</feature>
<feature type="region of interest" description="Disordered" evidence="3">
    <location>
        <begin position="354"/>
        <end position="385"/>
    </location>
</feature>
<dbReference type="GO" id="GO:0005634">
    <property type="term" value="C:nucleus"/>
    <property type="evidence" value="ECO:0007669"/>
    <property type="project" value="TreeGrafter"/>
</dbReference>
<dbReference type="Gene3D" id="3.30.70.330">
    <property type="match status" value="3"/>
</dbReference>
<feature type="region of interest" description="Disordered" evidence="3">
    <location>
        <begin position="1"/>
        <end position="95"/>
    </location>
</feature>
<feature type="compositionally biased region" description="Basic and acidic residues" evidence="3">
    <location>
        <begin position="11"/>
        <end position="26"/>
    </location>
</feature>
<evidence type="ECO:0000256" key="1">
    <source>
        <dbReference type="ARBA" id="ARBA00022884"/>
    </source>
</evidence>
<dbReference type="GO" id="GO:0003729">
    <property type="term" value="F:mRNA binding"/>
    <property type="evidence" value="ECO:0007669"/>
    <property type="project" value="TreeGrafter"/>
</dbReference>
<evidence type="ECO:0000256" key="3">
    <source>
        <dbReference type="SAM" id="MobiDB-lite"/>
    </source>
</evidence>
<dbReference type="FunFam" id="3.30.70.330:FF:000280">
    <property type="entry name" value="RNA-binding domain-containing protein"/>
    <property type="match status" value="1"/>
</dbReference>
<dbReference type="InterPro" id="IPR035979">
    <property type="entry name" value="RBD_domain_sf"/>
</dbReference>
<gene>
    <name evidence="5" type="ORF">NKR23_g9920</name>
</gene>
<dbReference type="AlphaFoldDB" id="A0AA38RBG4"/>
<comment type="caution">
    <text evidence="5">The sequence shown here is derived from an EMBL/GenBank/DDBJ whole genome shotgun (WGS) entry which is preliminary data.</text>
</comment>
<dbReference type="FunFam" id="3.30.70.330:FF:000232">
    <property type="entry name" value="RNA-binding domain-containing protein"/>
    <property type="match status" value="1"/>
</dbReference>
<reference evidence="5" key="1">
    <citation type="submission" date="2022-07" db="EMBL/GenBank/DDBJ databases">
        <title>Fungi with potential for degradation of polypropylene.</title>
        <authorList>
            <person name="Gostincar C."/>
        </authorList>
    </citation>
    <scope>NUCLEOTIDE SEQUENCE</scope>
    <source>
        <strain evidence="5">EXF-13308</strain>
    </source>
</reference>
<dbReference type="PANTHER" id="PTHR23003">
    <property type="entry name" value="RNA RECOGNITION MOTIF RRM DOMAIN CONTAINING PROTEIN"/>
    <property type="match status" value="1"/>
</dbReference>
<feature type="compositionally biased region" description="Basic residues" evidence="3">
    <location>
        <begin position="27"/>
        <end position="45"/>
    </location>
</feature>
<name>A0AA38RBG4_9PEZI</name>
<protein>
    <submittedName>
        <fullName evidence="5">RNP domain-containing protein</fullName>
    </submittedName>
</protein>
<sequence>MTFHSPPQNRHISDSGDTYRPRERSRSPRRGRSRSPGRSGRHRSYSPRSGSRSPDYRRNNRRSRSPMTGQGAASGGSVSGYGAPHRSYEERQQARDQMMNNLRETSQQDRRVYVGNLSYDVKWHHLKDFMRQAGEVLFADVLLLPNGMSKGCGIVEYATREQAQNAVATLSNQNLMGRLVYVREDREAEPRFNPPGGGRGGYGGGIGGAPGGFGGGYNAGMGGGGRQIYVANLPFTVGWQDLKDLFRQAARTAGVIRADVHLGPDGRPKGSGIVVFESPDDARNAIQQFNGYEWQGRLLEVREDRFAGSNVGGYGGRGGFAGGRGGFAGGYSRGGFGGGRGGFGFGGRGGGYSAGGPSASGPGFESGSGGASVPPNPFTDFATSGSERSETIYVRNLPWSTSNEDLVELFGTIGKVEQAEIQYEPSGRSRGTGVVRFDTAETADTAIAKFQGYQYGGRPLGLSYVKYLTPGGGDSMDTDPHVGLTQDQIM</sequence>
<evidence type="ECO:0000313" key="5">
    <source>
        <dbReference type="EMBL" id="KAJ9134754.1"/>
    </source>
</evidence>
<dbReference type="SMART" id="SM00360">
    <property type="entry name" value="RRM"/>
    <property type="match status" value="3"/>
</dbReference>
<proteinExistence type="predicted"/>
<dbReference type="PANTHER" id="PTHR23003:SF3">
    <property type="entry name" value="FI21236P1-RELATED"/>
    <property type="match status" value="1"/>
</dbReference>
<keyword evidence="6" id="KW-1185">Reference proteome</keyword>
<dbReference type="PROSITE" id="PS50102">
    <property type="entry name" value="RRM"/>
    <property type="match status" value="3"/>
</dbReference>
<organism evidence="5 6">
    <name type="scientific">Pleurostoma richardsiae</name>
    <dbReference type="NCBI Taxonomy" id="41990"/>
    <lineage>
        <taxon>Eukaryota</taxon>
        <taxon>Fungi</taxon>
        <taxon>Dikarya</taxon>
        <taxon>Ascomycota</taxon>
        <taxon>Pezizomycotina</taxon>
        <taxon>Sordariomycetes</taxon>
        <taxon>Sordariomycetidae</taxon>
        <taxon>Calosphaeriales</taxon>
        <taxon>Pleurostomataceae</taxon>
        <taxon>Pleurostoma</taxon>
    </lineage>
</organism>
<evidence type="ECO:0000256" key="2">
    <source>
        <dbReference type="PROSITE-ProRule" id="PRU00176"/>
    </source>
</evidence>
<feature type="domain" description="RRM" evidence="4">
    <location>
        <begin position="110"/>
        <end position="187"/>
    </location>
</feature>
<dbReference type="GO" id="GO:0005737">
    <property type="term" value="C:cytoplasm"/>
    <property type="evidence" value="ECO:0007669"/>
    <property type="project" value="TreeGrafter"/>
</dbReference>
<dbReference type="Pfam" id="PF00076">
    <property type="entry name" value="RRM_1"/>
    <property type="match status" value="3"/>
</dbReference>
<keyword evidence="1 2" id="KW-0694">RNA-binding</keyword>
<dbReference type="CDD" id="cd00590">
    <property type="entry name" value="RRM_SF"/>
    <property type="match status" value="1"/>
</dbReference>
<evidence type="ECO:0000259" key="4">
    <source>
        <dbReference type="PROSITE" id="PS50102"/>
    </source>
</evidence>
<dbReference type="InterPro" id="IPR012677">
    <property type="entry name" value="Nucleotide-bd_a/b_plait_sf"/>
</dbReference>